<dbReference type="EMBL" id="OM236516">
    <property type="protein sequence ID" value="UNY48893.1"/>
    <property type="molecule type" value="Genomic_DNA"/>
</dbReference>
<name>A0AAE9K740_9CAUD</name>
<proteinExistence type="predicted"/>
<evidence type="ECO:0000313" key="2">
    <source>
        <dbReference type="Proteomes" id="UP000831021"/>
    </source>
</evidence>
<gene>
    <name evidence="1" type="ORF">fado_178</name>
</gene>
<accession>A0AAE9K740</accession>
<reference evidence="1 2" key="1">
    <citation type="submission" date="2022-01" db="EMBL/GenBank/DDBJ databases">
        <authorList>
            <person name="Stokar-Avihail A."/>
        </authorList>
    </citation>
    <scope>NUCLEOTIDE SEQUENCE [LARGE SCALE GENOMIC DNA]</scope>
</reference>
<organism evidence="1 2">
    <name type="scientific">Bacillus phage FADO</name>
    <dbReference type="NCBI Taxonomy" id="2917160"/>
    <lineage>
        <taxon>Viruses</taxon>
        <taxon>Duplodnaviria</taxon>
        <taxon>Heunggongvirae</taxon>
        <taxon>Uroviricota</taxon>
        <taxon>Caudoviricetes</taxon>
        <taxon>Heleneionescovirinae</taxon>
        <taxon>Zhangjivirus</taxon>
        <taxon>Zhangjivirus fado</taxon>
    </lineage>
</organism>
<dbReference type="Proteomes" id="UP000831021">
    <property type="component" value="Segment"/>
</dbReference>
<protein>
    <submittedName>
        <fullName evidence="1">Uncharacterized protein</fullName>
    </submittedName>
</protein>
<sequence>MKQKFIIYQGKALAVYPCCDKPVEQDQSHSTENENTIYHDSCYKEMKSEVNG</sequence>
<evidence type="ECO:0000313" key="1">
    <source>
        <dbReference type="EMBL" id="UNY48893.1"/>
    </source>
</evidence>
<keyword evidence="2" id="KW-1185">Reference proteome</keyword>